<name>A0ABV2MPX5_9HYPH</name>
<dbReference type="InterPro" id="IPR036374">
    <property type="entry name" value="OxRdtase_Mopterin-bd_sf"/>
</dbReference>
<dbReference type="SUPFAM" id="SSF56524">
    <property type="entry name" value="Oxidoreductase molybdopterin-binding domain"/>
    <property type="match status" value="1"/>
</dbReference>
<dbReference type="Gene3D" id="3.90.420.10">
    <property type="entry name" value="Oxidoreductase, molybdopterin-binding domain"/>
    <property type="match status" value="1"/>
</dbReference>
<dbReference type="Proteomes" id="UP001549077">
    <property type="component" value="Unassembled WGS sequence"/>
</dbReference>
<evidence type="ECO:0000313" key="1">
    <source>
        <dbReference type="EMBL" id="MET3758506.1"/>
    </source>
</evidence>
<proteinExistence type="predicted"/>
<protein>
    <submittedName>
        <fullName evidence="1">DMSO/TMAO reductase YedYZ molybdopterin-dependent catalytic subunit</fullName>
    </submittedName>
</protein>
<organism evidence="1 2">
    <name type="scientific">Rhizobium binae</name>
    <dbReference type="NCBI Taxonomy" id="1138190"/>
    <lineage>
        <taxon>Bacteria</taxon>
        <taxon>Pseudomonadati</taxon>
        <taxon>Pseudomonadota</taxon>
        <taxon>Alphaproteobacteria</taxon>
        <taxon>Hyphomicrobiales</taxon>
        <taxon>Rhizobiaceae</taxon>
        <taxon>Rhizobium/Agrobacterium group</taxon>
        <taxon>Rhizobium</taxon>
    </lineage>
</organism>
<reference evidence="1 2" key="1">
    <citation type="submission" date="2024-06" db="EMBL/GenBank/DDBJ databases">
        <title>Genomic Encyclopedia of Type Strains, Phase IV (KMG-IV): sequencing the most valuable type-strain genomes for metagenomic binning, comparative biology and taxonomic classification.</title>
        <authorList>
            <person name="Goeker M."/>
        </authorList>
    </citation>
    <scope>NUCLEOTIDE SEQUENCE [LARGE SCALE GENOMIC DNA]</scope>
    <source>
        <strain evidence="1 2">DSM 29288</strain>
    </source>
</reference>
<gene>
    <name evidence="1" type="ORF">ABID08_005888</name>
</gene>
<evidence type="ECO:0000313" key="2">
    <source>
        <dbReference type="Proteomes" id="UP001549077"/>
    </source>
</evidence>
<accession>A0ABV2MPX5</accession>
<keyword evidence="2" id="KW-1185">Reference proteome</keyword>
<sequence length="82" mass="9214">MSRQFSTWRLDVGGLVEKWSLMKGCDLEAAHGALLRLRVERQLGYKQAKYLTRIEAVADLGQLCGGNGGFWEDRGYECYAGI</sequence>
<comment type="caution">
    <text evidence="1">The sequence shown here is derived from an EMBL/GenBank/DDBJ whole genome shotgun (WGS) entry which is preliminary data.</text>
</comment>
<dbReference type="EMBL" id="JBEPMY010000030">
    <property type="protein sequence ID" value="MET3758506.1"/>
    <property type="molecule type" value="Genomic_DNA"/>
</dbReference>